<dbReference type="Proteomes" id="UP000035909">
    <property type="component" value="Unassembled WGS sequence"/>
</dbReference>
<evidence type="ECO:0000313" key="2">
    <source>
        <dbReference type="Proteomes" id="UP000035909"/>
    </source>
</evidence>
<keyword evidence="2" id="KW-1185">Reference proteome</keyword>
<proteinExistence type="predicted"/>
<comment type="caution">
    <text evidence="1">The sequence shown here is derived from an EMBL/GenBank/DDBJ whole genome shotgun (WGS) entry which is preliminary data.</text>
</comment>
<accession>A0A0J1HF50</accession>
<sequence>MREVRTSLEWLEEAMEESGLVILDPDGWDRVNFSYSFYQELISKAEFEKRVGFSTCFYVPEKAPKDKEK</sequence>
<organism evidence="1 2">
    <name type="scientific">Photobacterium ganghwense</name>
    <dbReference type="NCBI Taxonomy" id="320778"/>
    <lineage>
        <taxon>Bacteria</taxon>
        <taxon>Pseudomonadati</taxon>
        <taxon>Pseudomonadota</taxon>
        <taxon>Gammaproteobacteria</taxon>
        <taxon>Vibrionales</taxon>
        <taxon>Vibrionaceae</taxon>
        <taxon>Photobacterium</taxon>
    </lineage>
</organism>
<name>A0A0J1HF50_9GAMM</name>
<gene>
    <name evidence="1" type="ORF">ABT57_06640</name>
</gene>
<dbReference type="RefSeq" id="WP_047884408.1">
    <property type="nucleotide sequence ID" value="NZ_LDOU01000006.1"/>
</dbReference>
<dbReference type="PATRIC" id="fig|320778.3.peg.1428"/>
<dbReference type="OrthoDB" id="9962495at2"/>
<dbReference type="AlphaFoldDB" id="A0A0J1HF50"/>
<dbReference type="STRING" id="320778.ABT57_06640"/>
<reference evidence="1 2" key="1">
    <citation type="submission" date="2015-05" db="EMBL/GenBank/DDBJ databases">
        <title>Photobacterium galathea sp. nov.</title>
        <authorList>
            <person name="Machado H."/>
            <person name="Gram L."/>
        </authorList>
    </citation>
    <scope>NUCLEOTIDE SEQUENCE [LARGE SCALE GENOMIC DNA]</scope>
    <source>
        <strain evidence="1 2">DSM 22954</strain>
    </source>
</reference>
<evidence type="ECO:0000313" key="1">
    <source>
        <dbReference type="EMBL" id="KLV10245.1"/>
    </source>
</evidence>
<dbReference type="EMBL" id="LDOU01000006">
    <property type="protein sequence ID" value="KLV10245.1"/>
    <property type="molecule type" value="Genomic_DNA"/>
</dbReference>
<protein>
    <submittedName>
        <fullName evidence="1">Uncharacterized protein</fullName>
    </submittedName>
</protein>